<dbReference type="EMBL" id="MF417874">
    <property type="protein sequence ID" value="ASN68259.1"/>
    <property type="molecule type" value="Genomic_DNA"/>
</dbReference>
<organism evidence="2">
    <name type="scientific">uncultured Caudovirales phage</name>
    <dbReference type="NCBI Taxonomy" id="2100421"/>
    <lineage>
        <taxon>Viruses</taxon>
        <taxon>Duplodnaviria</taxon>
        <taxon>Heunggongvirae</taxon>
        <taxon>Uroviricota</taxon>
        <taxon>Caudoviricetes</taxon>
        <taxon>Peduoviridae</taxon>
        <taxon>Maltschvirus</taxon>
        <taxon>Maltschvirus maltsch</taxon>
    </lineage>
</organism>
<proteinExistence type="predicted"/>
<accession>A0A2H4J1L3</accession>
<reference evidence="2" key="1">
    <citation type="submission" date="2017-06" db="EMBL/GenBank/DDBJ databases">
        <title>Novel phages from South African skin metaviromes.</title>
        <authorList>
            <person name="van Zyl L.J."/>
            <person name="Abrahams Y."/>
            <person name="Stander E.A."/>
            <person name="Kirby B.M."/>
            <person name="Clavaud C."/>
            <person name="Farcet C."/>
            <person name="Breton L."/>
            <person name="Trindade M.I."/>
        </authorList>
    </citation>
    <scope>NUCLEOTIDE SEQUENCE</scope>
</reference>
<feature type="region of interest" description="Disordered" evidence="1">
    <location>
        <begin position="1"/>
        <end position="34"/>
    </location>
</feature>
<gene>
    <name evidence="2" type="ORF">3S14_62</name>
</gene>
<evidence type="ECO:0008006" key="3">
    <source>
        <dbReference type="Google" id="ProtNLM"/>
    </source>
</evidence>
<sequence length="153" mass="17125">MANEQNLKPITERSKKEQREIQRRGGIASGKARRRKADLKRAFNTILKADVANENIAKQLEALGFEATNEMALAMVMMQKAMKGNVKAFEQIARLVAIDTKDSLDRKEQRERIVSIQLGNEKLKTQIGKEEGQDEKIAGFLDIIKGAVSDGLE</sequence>
<evidence type="ECO:0000256" key="1">
    <source>
        <dbReference type="SAM" id="MobiDB-lite"/>
    </source>
</evidence>
<name>A0A2H4J1L3_9CAUD</name>
<evidence type="ECO:0000313" key="2">
    <source>
        <dbReference type="EMBL" id="ASN68259.1"/>
    </source>
</evidence>
<protein>
    <recommendedName>
        <fullName evidence="3">Stress-induced protein</fullName>
    </recommendedName>
</protein>
<feature type="compositionally biased region" description="Basic and acidic residues" evidence="1">
    <location>
        <begin position="10"/>
        <end position="23"/>
    </location>
</feature>